<feature type="compositionally biased region" description="Basic and acidic residues" evidence="5">
    <location>
        <begin position="498"/>
        <end position="515"/>
    </location>
</feature>
<evidence type="ECO:0000259" key="6">
    <source>
        <dbReference type="PROSITE" id="PS51714"/>
    </source>
</evidence>
<dbReference type="GO" id="GO:0030688">
    <property type="term" value="C:preribosome, small subunit precursor"/>
    <property type="evidence" value="ECO:0007669"/>
    <property type="project" value="TreeGrafter"/>
</dbReference>
<dbReference type="EMBL" id="BABT02000078">
    <property type="protein sequence ID" value="GAA96348.1"/>
    <property type="molecule type" value="Genomic_DNA"/>
</dbReference>
<dbReference type="InterPro" id="IPR012948">
    <property type="entry name" value="AARP2CN"/>
</dbReference>
<feature type="region of interest" description="Disordered" evidence="5">
    <location>
        <begin position="428"/>
        <end position="451"/>
    </location>
</feature>
<dbReference type="GO" id="GO:0034511">
    <property type="term" value="F:U3 snoRNA binding"/>
    <property type="evidence" value="ECO:0007669"/>
    <property type="project" value="TreeGrafter"/>
</dbReference>
<dbReference type="PANTHER" id="PTHR12858">
    <property type="entry name" value="RIBOSOME BIOGENESIS PROTEIN"/>
    <property type="match status" value="1"/>
</dbReference>
<comment type="similarity">
    <text evidence="4">Belongs to the TRAFAC class translation factor GTPase superfamily. Bms1-like GTPase family. TSR1 subfamily.</text>
</comment>
<keyword evidence="8" id="KW-1185">Reference proteome</keyword>
<dbReference type="InterPro" id="IPR007034">
    <property type="entry name" value="BMS1_TSR1_C"/>
</dbReference>
<dbReference type="Pfam" id="PF08142">
    <property type="entry name" value="AARP2CN"/>
    <property type="match status" value="1"/>
</dbReference>
<feature type="compositionally biased region" description="Basic and acidic residues" evidence="5">
    <location>
        <begin position="26"/>
        <end position="43"/>
    </location>
</feature>
<evidence type="ECO:0000256" key="3">
    <source>
        <dbReference type="ARBA" id="ARBA00023242"/>
    </source>
</evidence>
<dbReference type="InParanoid" id="G7E0I8"/>
<dbReference type="HOGENOM" id="CLU_009858_1_0_1"/>
<feature type="region of interest" description="Disordered" evidence="5">
    <location>
        <begin position="498"/>
        <end position="520"/>
    </location>
</feature>
<keyword evidence="2" id="KW-0690">Ribosome biogenesis</keyword>
<dbReference type="RefSeq" id="XP_014566942.1">
    <property type="nucleotide sequence ID" value="XM_014711456.1"/>
</dbReference>
<sequence length="834" mass="91987">MEQHHHRASLTQTNKAFKAKHSSKGSLRDAAKGRTSRQAERAAQRLGGGKTQTKAGKAARRNQAKQVQANKRAALAASTRVLSGFKGEGKAPRVIAVLALTDDIDGPALVRDLLIGAGASEPTHSASLWHAEMTKPSNASLQFITPKHGDLLGALDACQAADYVVLGLSEEQDVSAWGENALRCLASVGIAEGSVRAIVKSLPETTAQSSGVRKSLLSFTQHFFPSAARIYSAHVPSEAANVLRSFVEGTPKGLAWRESRGRLLAEDVQWEAVESDDVMEGSSKGTLKVTGTIRGAPFSANRLVHLQGHGDFQLLKITAAPKADARRRVNGDGMTLENNGEEALSVLEPDEADDLQSTNVPDDEELLQQEQTWPTEDELEHAPERLSDGQMMPPPAKPGTTPKSLKRVPKGTSTYQAAWIIDEDDGEYENEAGSEVDSDRMSEGSARGEEETIDYETLDTETGSIHPDSVSATAPSTGVTFKDLPMDIEDEQYRTYLADRQKERDREARTDREFPDEVDTPMDIPARERFARYRGLKSFRTSPWDPYENLPRDYARCFMFQDYKQMSRKITARAMQDGVEPGTRVTLHIASVPSYAAEQAAAKPFLVFGLLQHEHKMSVLNVTTQRNTEYEAEIKSKDELILLLGPRRFSIRPLFSQHTQGNAGKGSTNVHKFERFLRHGAQSTIATAYLPLTFGVNIPAILLKQDGDELQLVGTGSLLSADPTRIIAKRVILTGHPYKIHKKTATIRYMFFNQADVDYFKPVQLKTKKGRTGYIKESLGTHGYMKASFDSPLQDQTDTVCLSLYKRCFPKWSTLWSAEEQQAITGADDTIEVD</sequence>
<feature type="compositionally biased region" description="Basic and acidic residues" evidence="5">
    <location>
        <begin position="437"/>
        <end position="450"/>
    </location>
</feature>
<dbReference type="SMART" id="SM00785">
    <property type="entry name" value="AARP2CN"/>
    <property type="match status" value="1"/>
</dbReference>
<dbReference type="GO" id="GO:0003924">
    <property type="term" value="F:GTPase activity"/>
    <property type="evidence" value="ECO:0007669"/>
    <property type="project" value="TreeGrafter"/>
</dbReference>
<gene>
    <name evidence="7" type="primary">Mo03014</name>
    <name evidence="7" type="ORF">E5Q_03014</name>
</gene>
<name>G7E0I8_MIXOS</name>
<protein>
    <recommendedName>
        <fullName evidence="6">Bms1-type G domain-containing protein</fullName>
    </recommendedName>
</protein>
<keyword evidence="3" id="KW-0539">Nucleus</keyword>
<dbReference type="AlphaFoldDB" id="G7E0I8"/>
<evidence type="ECO:0000313" key="7">
    <source>
        <dbReference type="EMBL" id="GAA96348.1"/>
    </source>
</evidence>
<evidence type="ECO:0000256" key="1">
    <source>
        <dbReference type="ARBA" id="ARBA00004604"/>
    </source>
</evidence>
<dbReference type="InterPro" id="IPR030387">
    <property type="entry name" value="G_Bms1/Tsr1_dom"/>
</dbReference>
<dbReference type="STRING" id="764103.G7E0I8"/>
<dbReference type="PROSITE" id="PS51714">
    <property type="entry name" value="G_BMS1"/>
    <property type="match status" value="1"/>
</dbReference>
<evidence type="ECO:0000256" key="5">
    <source>
        <dbReference type="SAM" id="MobiDB-lite"/>
    </source>
</evidence>
<dbReference type="GO" id="GO:0000462">
    <property type="term" value="P:maturation of SSU-rRNA from tricistronic rRNA transcript (SSU-rRNA, 5.8S rRNA, LSU-rRNA)"/>
    <property type="evidence" value="ECO:0007669"/>
    <property type="project" value="TreeGrafter"/>
</dbReference>
<feature type="region of interest" description="Disordered" evidence="5">
    <location>
        <begin position="384"/>
        <end position="411"/>
    </location>
</feature>
<feature type="region of interest" description="Disordered" evidence="5">
    <location>
        <begin position="1"/>
        <end position="66"/>
    </location>
</feature>
<dbReference type="eggNOG" id="KOG1980">
    <property type="taxonomic scope" value="Eukaryota"/>
</dbReference>
<dbReference type="SMART" id="SM01362">
    <property type="entry name" value="DUF663"/>
    <property type="match status" value="1"/>
</dbReference>
<dbReference type="GO" id="GO:0005730">
    <property type="term" value="C:nucleolus"/>
    <property type="evidence" value="ECO:0007669"/>
    <property type="project" value="UniProtKB-SubCell"/>
</dbReference>
<reference evidence="7 8" key="1">
    <citation type="journal article" date="2011" name="J. Gen. Appl. Microbiol.">
        <title>Draft genome sequencing of the enigmatic basidiomycete Mixia osmundae.</title>
        <authorList>
            <person name="Nishida H."/>
            <person name="Nagatsuka Y."/>
            <person name="Sugiyama J."/>
        </authorList>
    </citation>
    <scope>NUCLEOTIDE SEQUENCE [LARGE SCALE GENOMIC DNA]</scope>
    <source>
        <strain evidence="8">CBS 9802 / IAM 14324 / JCM 22182 / KY 12970</strain>
    </source>
</reference>
<dbReference type="GO" id="GO:0005525">
    <property type="term" value="F:GTP binding"/>
    <property type="evidence" value="ECO:0007669"/>
    <property type="project" value="TreeGrafter"/>
</dbReference>
<dbReference type="Pfam" id="PF22298">
    <property type="entry name" value="Tsr1_G-like"/>
    <property type="match status" value="1"/>
</dbReference>
<evidence type="ECO:0000313" key="8">
    <source>
        <dbReference type="Proteomes" id="UP000009131"/>
    </source>
</evidence>
<dbReference type="GO" id="GO:0000479">
    <property type="term" value="P:endonucleolytic cleavage of tricistronic rRNA transcript (SSU-rRNA, 5.8S rRNA, LSU-rRNA)"/>
    <property type="evidence" value="ECO:0007669"/>
    <property type="project" value="TreeGrafter"/>
</dbReference>
<dbReference type="PANTHER" id="PTHR12858:SF1">
    <property type="entry name" value="PRE-RRNA-PROCESSING PROTEIN TSR1 HOMOLOG"/>
    <property type="match status" value="1"/>
</dbReference>
<reference evidence="7 8" key="2">
    <citation type="journal article" date="2012" name="Open Biol.">
        <title>Characteristics of nucleosomes and linker DNA regions on the genome of the basidiomycete Mixia osmundae revealed by mono- and dinucleosome mapping.</title>
        <authorList>
            <person name="Nishida H."/>
            <person name="Kondo S."/>
            <person name="Matsumoto T."/>
            <person name="Suzuki Y."/>
            <person name="Yoshikawa H."/>
            <person name="Taylor T.D."/>
            <person name="Sugiyama J."/>
        </authorList>
    </citation>
    <scope>NUCLEOTIDE SEQUENCE [LARGE SCALE GENOMIC DNA]</scope>
    <source>
        <strain evidence="8">CBS 9802 / IAM 14324 / JCM 22182 / KY 12970</strain>
    </source>
</reference>
<accession>G7E0I8</accession>
<dbReference type="FunCoup" id="G7E0I8">
    <property type="interactions" value="432"/>
</dbReference>
<dbReference type="InterPro" id="IPR039761">
    <property type="entry name" value="Bms1/Tsr1"/>
</dbReference>
<dbReference type="OMA" id="MNLPRFK"/>
<evidence type="ECO:0000256" key="2">
    <source>
        <dbReference type="ARBA" id="ARBA00022517"/>
    </source>
</evidence>
<feature type="domain" description="Bms1-type G" evidence="6">
    <location>
        <begin position="91"/>
        <end position="252"/>
    </location>
</feature>
<dbReference type="Proteomes" id="UP000009131">
    <property type="component" value="Unassembled WGS sequence"/>
</dbReference>
<organism evidence="7 8">
    <name type="scientific">Mixia osmundae (strain CBS 9802 / IAM 14324 / JCM 22182 / KY 12970)</name>
    <dbReference type="NCBI Taxonomy" id="764103"/>
    <lineage>
        <taxon>Eukaryota</taxon>
        <taxon>Fungi</taxon>
        <taxon>Dikarya</taxon>
        <taxon>Basidiomycota</taxon>
        <taxon>Pucciniomycotina</taxon>
        <taxon>Mixiomycetes</taxon>
        <taxon>Mixiales</taxon>
        <taxon>Mixiaceae</taxon>
        <taxon>Mixia</taxon>
    </lineage>
</organism>
<dbReference type="Pfam" id="PF04950">
    <property type="entry name" value="RIBIOP_C"/>
    <property type="match status" value="1"/>
</dbReference>
<evidence type="ECO:0000256" key="4">
    <source>
        <dbReference type="ARBA" id="ARBA00038288"/>
    </source>
</evidence>
<comment type="subcellular location">
    <subcellularLocation>
        <location evidence="1">Nucleus</location>
        <location evidence="1">Nucleolus</location>
    </subcellularLocation>
</comment>
<comment type="caution">
    <text evidence="7">The sequence shown here is derived from an EMBL/GenBank/DDBJ whole genome shotgun (WGS) entry which is preliminary data.</text>
</comment>
<dbReference type="OrthoDB" id="119302at2759"/>
<proteinExistence type="inferred from homology"/>